<dbReference type="GeneID" id="63854066"/>
<dbReference type="Proteomes" id="UP000800039">
    <property type="component" value="Unassembled WGS sequence"/>
</dbReference>
<comment type="caution">
    <text evidence="1">The sequence shown here is derived from an EMBL/GenBank/DDBJ whole genome shotgun (WGS) entry which is preliminary data.</text>
</comment>
<keyword evidence="2" id="KW-1185">Reference proteome</keyword>
<dbReference type="EMBL" id="ML976616">
    <property type="protein sequence ID" value="KAF1844921.1"/>
    <property type="molecule type" value="Genomic_DNA"/>
</dbReference>
<name>A0A9P4GG99_9PLEO</name>
<reference evidence="1" key="1">
    <citation type="submission" date="2020-01" db="EMBL/GenBank/DDBJ databases">
        <authorList>
            <consortium name="DOE Joint Genome Institute"/>
            <person name="Haridas S."/>
            <person name="Albert R."/>
            <person name="Binder M."/>
            <person name="Bloem J."/>
            <person name="Labutti K."/>
            <person name="Salamov A."/>
            <person name="Andreopoulos B."/>
            <person name="Baker S.E."/>
            <person name="Barry K."/>
            <person name="Bills G."/>
            <person name="Bluhm B.H."/>
            <person name="Cannon C."/>
            <person name="Castanera R."/>
            <person name="Culley D.E."/>
            <person name="Daum C."/>
            <person name="Ezra D."/>
            <person name="Gonzalez J.B."/>
            <person name="Henrissat B."/>
            <person name="Kuo A."/>
            <person name="Liang C."/>
            <person name="Lipzen A."/>
            <person name="Lutzoni F."/>
            <person name="Magnuson J."/>
            <person name="Mondo S."/>
            <person name="Nolan M."/>
            <person name="Ohm R."/>
            <person name="Pangilinan J."/>
            <person name="Park H.-J."/>
            <person name="Ramirez L."/>
            <person name="Alfaro M."/>
            <person name="Sun H."/>
            <person name="Tritt A."/>
            <person name="Yoshinaga Y."/>
            <person name="Zwiers L.-H."/>
            <person name="Turgeon B.G."/>
            <person name="Goodwin S.B."/>
            <person name="Spatafora J.W."/>
            <person name="Crous P.W."/>
            <person name="Grigoriev I.V."/>
        </authorList>
    </citation>
    <scope>NUCLEOTIDE SEQUENCE</scope>
    <source>
        <strain evidence="1">CBS 394.84</strain>
    </source>
</reference>
<protein>
    <submittedName>
        <fullName evidence="1">Uncharacterized protein</fullName>
    </submittedName>
</protein>
<dbReference type="AlphaFoldDB" id="A0A9P4GG99"/>
<sequence length="258" mass="28848">MNTYSDDELIWIVIDYGSSQGKRTIGPYTNSCDYRQAVRKQLLALCDAETDTKVSEESYAWLNDELSCGIEELDGKRVTKEGGLTLFIVKVHTEKNEPVALAIKNTTGTALLKLFLVRDRYFSAHFRNVKEPEKVPLAKLIEPHNTSNGLVFPFGGTMKTAMTDEAAGRILGDLQKEWSPDRCFEDIENVAGEWIGRVTSKGGAFIGLVCVTQIFVTEHERKVVPYEQSRLDSFNQALLTIRDKIYDTVTGAAPSDNK</sequence>
<evidence type="ECO:0000313" key="1">
    <source>
        <dbReference type="EMBL" id="KAF1844921.1"/>
    </source>
</evidence>
<gene>
    <name evidence="1" type="ORF">K460DRAFT_405199</name>
</gene>
<organism evidence="1 2">
    <name type="scientific">Cucurbitaria berberidis CBS 394.84</name>
    <dbReference type="NCBI Taxonomy" id="1168544"/>
    <lineage>
        <taxon>Eukaryota</taxon>
        <taxon>Fungi</taxon>
        <taxon>Dikarya</taxon>
        <taxon>Ascomycota</taxon>
        <taxon>Pezizomycotina</taxon>
        <taxon>Dothideomycetes</taxon>
        <taxon>Pleosporomycetidae</taxon>
        <taxon>Pleosporales</taxon>
        <taxon>Pleosporineae</taxon>
        <taxon>Cucurbitariaceae</taxon>
        <taxon>Cucurbitaria</taxon>
    </lineage>
</organism>
<accession>A0A9P4GG99</accession>
<dbReference type="RefSeq" id="XP_040787484.1">
    <property type="nucleotide sequence ID" value="XM_040936816.1"/>
</dbReference>
<evidence type="ECO:0000313" key="2">
    <source>
        <dbReference type="Proteomes" id="UP000800039"/>
    </source>
</evidence>
<proteinExistence type="predicted"/>